<accession>A0ABQ2VQ15</accession>
<feature type="region of interest" description="Disordered" evidence="1">
    <location>
        <begin position="43"/>
        <end position="71"/>
    </location>
</feature>
<dbReference type="EMBL" id="BMRP01000091">
    <property type="protein sequence ID" value="GGV03948.1"/>
    <property type="molecule type" value="Genomic_DNA"/>
</dbReference>
<feature type="compositionally biased region" description="Basic and acidic residues" evidence="1">
    <location>
        <begin position="43"/>
        <end position="57"/>
    </location>
</feature>
<organism evidence="2 3">
    <name type="scientific">Streptomyces albospinus</name>
    <dbReference type="NCBI Taxonomy" id="285515"/>
    <lineage>
        <taxon>Bacteria</taxon>
        <taxon>Bacillati</taxon>
        <taxon>Actinomycetota</taxon>
        <taxon>Actinomycetes</taxon>
        <taxon>Kitasatosporales</taxon>
        <taxon>Streptomycetaceae</taxon>
        <taxon>Streptomyces</taxon>
    </lineage>
</organism>
<sequence length="71" mass="8087">MLGERVWAESGIGAPTDVEELRCRITTLEQQVVNLTDWLEERDQDLDADRVADREPMSRLNAPRPGHRQGS</sequence>
<name>A0ABQ2VQ15_9ACTN</name>
<gene>
    <name evidence="2" type="ORF">GCM10010211_83990</name>
</gene>
<dbReference type="RefSeq" id="WP_189308648.1">
    <property type="nucleotide sequence ID" value="NZ_BMRP01000091.1"/>
</dbReference>
<evidence type="ECO:0008006" key="4">
    <source>
        <dbReference type="Google" id="ProtNLM"/>
    </source>
</evidence>
<protein>
    <recommendedName>
        <fullName evidence="4">Transposase</fullName>
    </recommendedName>
</protein>
<evidence type="ECO:0000256" key="1">
    <source>
        <dbReference type="SAM" id="MobiDB-lite"/>
    </source>
</evidence>
<keyword evidence="3" id="KW-1185">Reference proteome</keyword>
<evidence type="ECO:0000313" key="3">
    <source>
        <dbReference type="Proteomes" id="UP000654471"/>
    </source>
</evidence>
<dbReference type="Proteomes" id="UP000654471">
    <property type="component" value="Unassembled WGS sequence"/>
</dbReference>
<proteinExistence type="predicted"/>
<comment type="caution">
    <text evidence="2">The sequence shown here is derived from an EMBL/GenBank/DDBJ whole genome shotgun (WGS) entry which is preliminary data.</text>
</comment>
<reference evidence="3" key="1">
    <citation type="journal article" date="2019" name="Int. J. Syst. Evol. Microbiol.">
        <title>The Global Catalogue of Microorganisms (GCM) 10K type strain sequencing project: providing services to taxonomists for standard genome sequencing and annotation.</title>
        <authorList>
            <consortium name="The Broad Institute Genomics Platform"/>
            <consortium name="The Broad Institute Genome Sequencing Center for Infectious Disease"/>
            <person name="Wu L."/>
            <person name="Ma J."/>
        </authorList>
    </citation>
    <scope>NUCLEOTIDE SEQUENCE [LARGE SCALE GENOMIC DNA]</scope>
    <source>
        <strain evidence="3">JCM 3399</strain>
    </source>
</reference>
<evidence type="ECO:0000313" key="2">
    <source>
        <dbReference type="EMBL" id="GGV03948.1"/>
    </source>
</evidence>